<dbReference type="EMBL" id="BRXU01000009">
    <property type="protein sequence ID" value="GLC53919.1"/>
    <property type="molecule type" value="Genomic_DNA"/>
</dbReference>
<evidence type="ECO:0000313" key="2">
    <source>
        <dbReference type="EMBL" id="GLC53919.1"/>
    </source>
</evidence>
<keyword evidence="4" id="KW-1185">Reference proteome</keyword>
<feature type="compositionally biased region" description="Pro residues" evidence="1">
    <location>
        <begin position="657"/>
        <end position="671"/>
    </location>
</feature>
<feature type="region of interest" description="Disordered" evidence="1">
    <location>
        <begin position="643"/>
        <end position="677"/>
    </location>
</feature>
<protein>
    <submittedName>
        <fullName evidence="3">Uncharacterized protein</fullName>
    </submittedName>
</protein>
<name>A0A9W6BM46_9CHLO</name>
<gene>
    <name evidence="3" type="primary">PLESTB001464</name>
    <name evidence="2" type="synonym">PLESTB001288</name>
    <name evidence="2" type="ORF">PLESTB_000803900</name>
    <name evidence="3" type="ORF">PLESTB_000887000</name>
</gene>
<evidence type="ECO:0000313" key="4">
    <source>
        <dbReference type="Proteomes" id="UP001165080"/>
    </source>
</evidence>
<dbReference type="AlphaFoldDB" id="A0A9W6BM46"/>
<reference evidence="3" key="1">
    <citation type="submission" date="2022-08" db="EMBL/GenBank/DDBJ databases">
        <authorList>
            <person name="Takahashi K."/>
            <person name="Suzuki S."/>
            <person name="Kawachi M."/>
            <person name="Higashiyama T."/>
            <person name="Nozaki H."/>
        </authorList>
    </citation>
    <scope>NUCLEOTIDE SEQUENCE</scope>
    <source>
        <strain evidence="3">NIES-4479</strain>
    </source>
</reference>
<evidence type="ECO:0000256" key="1">
    <source>
        <dbReference type="SAM" id="MobiDB-lite"/>
    </source>
</evidence>
<organism evidence="3 4">
    <name type="scientific">Pleodorina starrii</name>
    <dbReference type="NCBI Taxonomy" id="330485"/>
    <lineage>
        <taxon>Eukaryota</taxon>
        <taxon>Viridiplantae</taxon>
        <taxon>Chlorophyta</taxon>
        <taxon>core chlorophytes</taxon>
        <taxon>Chlorophyceae</taxon>
        <taxon>CS clade</taxon>
        <taxon>Chlamydomonadales</taxon>
        <taxon>Volvocaceae</taxon>
        <taxon>Pleodorina</taxon>
    </lineage>
</organism>
<comment type="caution">
    <text evidence="3">The sequence shown here is derived from an EMBL/GenBank/DDBJ whole genome shotgun (WGS) entry which is preliminary data.</text>
</comment>
<feature type="compositionally biased region" description="Low complexity" evidence="1">
    <location>
        <begin position="480"/>
        <end position="519"/>
    </location>
</feature>
<reference evidence="3 4" key="2">
    <citation type="journal article" date="2023" name="Commun. Biol.">
        <title>Reorganization of the ancestral sex-determining regions during the evolution of trioecy in Pleodorina starrii.</title>
        <authorList>
            <person name="Takahashi K."/>
            <person name="Suzuki S."/>
            <person name="Kawai-Toyooka H."/>
            <person name="Yamamoto K."/>
            <person name="Hamaji T."/>
            <person name="Ootsuki R."/>
            <person name="Yamaguchi H."/>
            <person name="Kawachi M."/>
            <person name="Higashiyama T."/>
            <person name="Nozaki H."/>
        </authorList>
    </citation>
    <scope>NUCLEOTIDE SEQUENCE [LARGE SCALE GENOMIC DNA]</scope>
    <source>
        <strain evidence="3 4">NIES-4479</strain>
    </source>
</reference>
<dbReference type="EMBL" id="BRXU01000011">
    <property type="protein sequence ID" value="GLC54609.1"/>
    <property type="molecule type" value="Genomic_DNA"/>
</dbReference>
<feature type="region of interest" description="Disordered" evidence="1">
    <location>
        <begin position="972"/>
        <end position="991"/>
    </location>
</feature>
<feature type="region of interest" description="Disordered" evidence="1">
    <location>
        <begin position="467"/>
        <end position="521"/>
    </location>
</feature>
<feature type="region of interest" description="Disordered" evidence="1">
    <location>
        <begin position="765"/>
        <end position="787"/>
    </location>
</feature>
<sequence>MRSRENLSSHDVVRSAIVVSEATQQAAISPAPAPAAPAAVNLHPSGPSAVVAPRVVSVPASRFHSIVGAMTVSELLQELLEALAEGAGGGGGGDSGGGSGGGAGGELPAVDSLGGSSCAAGAVALPAHVVEVALAKTAGWALDAGARAGTDPETVRQTLEMLQDSLIRSCLHGYSLDDVASVLWSLASTLGEYGWSSTAGTMDVVQSWLGSSGTVEALAVGQEAGRFSSLASLLWGYAALLLRAGEGGVEAAAAATAAEVAAAAGGGGGSEVAGPGLDALALRAAELIRAYGSSEPVAAVEMADVAWALSIIGRRSPAVAQLAEAVAHEVYRQLSNRSSLHAPFEAGELVKVVRAYADMRLAGADGSVPRMLDAVGGHVAKRIRGRHVGAITRPADCAELLRGFADSGHNSVVVPELLRAVALQAGAGAAAGWAGGGCVAHRWGWISCLLGGQICREVAAHNEASPRPMGHDLLLQVGDSPVSTPTAATSTRGSSPSASSPSTSGARGTSTSITNSSSSVADRFRQKHISLWERRLSHLQQLSPEQRHQLEAEEARQAYWHWSAFLSGSQVISVLQSYIRMGAHYPGVDLTDSLLLAVRPQLPFMSPGEVSELLQLLAAVRHVPGPQTLDLLAAAALRQPHDAGEVPSGLSSWEGRGPPPPGCASPRPGAPSVPAVSGRAARSPLELQRLGSLWALVMMGWRPQAEELERVLAPVLLDDSLGPLALQDAGRLMSLLAVLPREQLTIQRFGLAAMKLREALAGPSAAAASKRSGDGGGWSRAWSGSTAAGEGEAQRQLRFTLLAAGASMALLGGEGWEMAEQVLPPAHFRLVEQELRRALREPQQSVDASCVAETVQALNDAGYAAAVTTLTLPVDVLIRHPPKDLHQHQHQHQHEQQETTTMMTEIQEDQDGDGDGDEGACPLDDVIPPLVFQPIVGRLTLASTASAGALPVRHVQGEGGAAAGGCGGATTGGGAAQGSCGGGAGEEGRGRSALLPSLEGEEEEEEEEGNALIVLLHVCSAEECASNTSDDSLVWGWARVRQALYSACCAAAAVVELSEGKLRKVKGRRDDARAYVQRALSQALAMKRGGVC</sequence>
<dbReference type="Proteomes" id="UP001165080">
    <property type="component" value="Unassembled WGS sequence"/>
</dbReference>
<accession>A0A9W6BM46</accession>
<evidence type="ECO:0000313" key="3">
    <source>
        <dbReference type="EMBL" id="GLC54609.1"/>
    </source>
</evidence>
<feature type="compositionally biased region" description="Gly residues" evidence="1">
    <location>
        <begin position="972"/>
        <end position="985"/>
    </location>
</feature>
<proteinExistence type="predicted"/>